<gene>
    <name evidence="4" type="ORF">LOTGIDRAFT_170697</name>
</gene>
<sequence>MTLAEDAYRPGELVNPFVQSQLVDIFMDGLVEDHVAKKLIRNKPNTFDEAMRIAAFEQQVTRTFEIHRSGDETPMEVDSVTQATDPMRHLSNKLDEILMLTKSSTSDHSSNQARPRSSNFEYSTNQYNPHQHNSQDNRHFQPKGHSRHFSTQGSSQSYSSSRPLDRPRYQYTPDGRPICFSCNTPGHTRRHCRRTFGIILDFNSHTLRFGSEIIPLYSKTPHGPFTKVQFTHARTSNHISPCSVNVVEIKIPPHVKNKCVLISPLDNCKFFHDQPGLLMTSSIHQPTSTSIYVNVINETGSSFRIKHREVLAVAEVISPEATHTDQTFQLCSVQHTPANNAFSSVFDFKSLDHREPGQRYRLIALLKQHGNIFAVDDLSLGKTDVVKATLDTGANPPVRLKPYKPVSKKFGRFSN</sequence>
<dbReference type="Proteomes" id="UP000030746">
    <property type="component" value="Unassembled WGS sequence"/>
</dbReference>
<dbReference type="EMBL" id="KB199728">
    <property type="protein sequence ID" value="ESP04452.1"/>
    <property type="molecule type" value="Genomic_DNA"/>
</dbReference>
<keyword evidence="1" id="KW-0479">Metal-binding</keyword>
<dbReference type="InterPro" id="IPR001878">
    <property type="entry name" value="Znf_CCHC"/>
</dbReference>
<evidence type="ECO:0000256" key="2">
    <source>
        <dbReference type="SAM" id="MobiDB-lite"/>
    </source>
</evidence>
<evidence type="ECO:0000313" key="4">
    <source>
        <dbReference type="EMBL" id="ESP04452.1"/>
    </source>
</evidence>
<dbReference type="PROSITE" id="PS50158">
    <property type="entry name" value="ZF_CCHC"/>
    <property type="match status" value="1"/>
</dbReference>
<dbReference type="GO" id="GO:0003676">
    <property type="term" value="F:nucleic acid binding"/>
    <property type="evidence" value="ECO:0007669"/>
    <property type="project" value="InterPro"/>
</dbReference>
<keyword evidence="5" id="KW-1185">Reference proteome</keyword>
<feature type="compositionally biased region" description="Polar residues" evidence="2">
    <location>
        <begin position="103"/>
        <end position="132"/>
    </location>
</feature>
<feature type="region of interest" description="Disordered" evidence="2">
    <location>
        <begin position="103"/>
        <end position="172"/>
    </location>
</feature>
<dbReference type="KEGG" id="lgi:LOTGIDRAFT_170697"/>
<protein>
    <recommendedName>
        <fullName evidence="3">CCHC-type domain-containing protein</fullName>
    </recommendedName>
</protein>
<proteinExistence type="predicted"/>
<organism evidence="4 5">
    <name type="scientific">Lottia gigantea</name>
    <name type="common">Giant owl limpet</name>
    <dbReference type="NCBI Taxonomy" id="225164"/>
    <lineage>
        <taxon>Eukaryota</taxon>
        <taxon>Metazoa</taxon>
        <taxon>Spiralia</taxon>
        <taxon>Lophotrochozoa</taxon>
        <taxon>Mollusca</taxon>
        <taxon>Gastropoda</taxon>
        <taxon>Patellogastropoda</taxon>
        <taxon>Lottioidea</taxon>
        <taxon>Lottiidae</taxon>
        <taxon>Lottia</taxon>
    </lineage>
</organism>
<evidence type="ECO:0000259" key="3">
    <source>
        <dbReference type="PROSITE" id="PS50158"/>
    </source>
</evidence>
<feature type="compositionally biased region" description="Low complexity" evidence="2">
    <location>
        <begin position="150"/>
        <end position="161"/>
    </location>
</feature>
<dbReference type="RefSeq" id="XP_009044783.1">
    <property type="nucleotide sequence ID" value="XM_009046535.1"/>
</dbReference>
<dbReference type="GO" id="GO:0008270">
    <property type="term" value="F:zinc ion binding"/>
    <property type="evidence" value="ECO:0007669"/>
    <property type="project" value="UniProtKB-KW"/>
</dbReference>
<evidence type="ECO:0000256" key="1">
    <source>
        <dbReference type="PROSITE-ProRule" id="PRU00047"/>
    </source>
</evidence>
<keyword evidence="1" id="KW-0862">Zinc</keyword>
<dbReference type="GeneID" id="20241494"/>
<reference evidence="4 5" key="1">
    <citation type="journal article" date="2013" name="Nature">
        <title>Insights into bilaterian evolution from three spiralian genomes.</title>
        <authorList>
            <person name="Simakov O."/>
            <person name="Marletaz F."/>
            <person name="Cho S.J."/>
            <person name="Edsinger-Gonzales E."/>
            <person name="Havlak P."/>
            <person name="Hellsten U."/>
            <person name="Kuo D.H."/>
            <person name="Larsson T."/>
            <person name="Lv J."/>
            <person name="Arendt D."/>
            <person name="Savage R."/>
            <person name="Osoegawa K."/>
            <person name="de Jong P."/>
            <person name="Grimwood J."/>
            <person name="Chapman J.A."/>
            <person name="Shapiro H."/>
            <person name="Aerts A."/>
            <person name="Otillar R.P."/>
            <person name="Terry A.Y."/>
            <person name="Boore J.L."/>
            <person name="Grigoriev I.V."/>
            <person name="Lindberg D.R."/>
            <person name="Seaver E.C."/>
            <person name="Weisblat D.A."/>
            <person name="Putnam N.H."/>
            <person name="Rokhsar D.S."/>
        </authorList>
    </citation>
    <scope>NUCLEOTIDE SEQUENCE [LARGE SCALE GENOMIC DNA]</scope>
</reference>
<dbReference type="HOGENOM" id="CLU_662739_0_0_1"/>
<dbReference type="CTD" id="20241494"/>
<keyword evidence="1" id="KW-0863">Zinc-finger</keyword>
<evidence type="ECO:0000313" key="5">
    <source>
        <dbReference type="Proteomes" id="UP000030746"/>
    </source>
</evidence>
<dbReference type="OrthoDB" id="425619at2759"/>
<name>V4BF60_LOTGI</name>
<dbReference type="AlphaFoldDB" id="V4BF60"/>
<accession>V4BF60</accession>
<feature type="domain" description="CCHC-type" evidence="3">
    <location>
        <begin position="179"/>
        <end position="194"/>
    </location>
</feature>